<proteinExistence type="predicted"/>
<reference evidence="1 2" key="1">
    <citation type="submission" date="2024-04" db="EMBL/GenBank/DDBJ databases">
        <title>Tritrichomonas musculus Genome.</title>
        <authorList>
            <person name="Alves-Ferreira E."/>
            <person name="Grigg M."/>
            <person name="Lorenzi H."/>
            <person name="Galac M."/>
        </authorList>
    </citation>
    <scope>NUCLEOTIDE SEQUENCE [LARGE SCALE GENOMIC DNA]</scope>
    <source>
        <strain evidence="1 2">EAF2021</strain>
    </source>
</reference>
<accession>A0ABR2IL95</accession>
<name>A0ABR2IL95_9EUKA</name>
<organism evidence="1 2">
    <name type="scientific">Tritrichomonas musculus</name>
    <dbReference type="NCBI Taxonomy" id="1915356"/>
    <lineage>
        <taxon>Eukaryota</taxon>
        <taxon>Metamonada</taxon>
        <taxon>Parabasalia</taxon>
        <taxon>Tritrichomonadida</taxon>
        <taxon>Tritrichomonadidae</taxon>
        <taxon>Tritrichomonas</taxon>
    </lineage>
</organism>
<evidence type="ECO:0000313" key="2">
    <source>
        <dbReference type="Proteomes" id="UP001470230"/>
    </source>
</evidence>
<dbReference type="EMBL" id="JAPFFF010000017">
    <property type="protein sequence ID" value="KAK8864039.1"/>
    <property type="molecule type" value="Genomic_DNA"/>
</dbReference>
<comment type="caution">
    <text evidence="1">The sequence shown here is derived from an EMBL/GenBank/DDBJ whole genome shotgun (WGS) entry which is preliminary data.</text>
</comment>
<evidence type="ECO:0000313" key="1">
    <source>
        <dbReference type="EMBL" id="KAK8864039.1"/>
    </source>
</evidence>
<gene>
    <name evidence="1" type="ORF">M9Y10_011733</name>
</gene>
<dbReference type="Proteomes" id="UP001470230">
    <property type="component" value="Unassembled WGS sequence"/>
</dbReference>
<protein>
    <submittedName>
        <fullName evidence="1">Uncharacterized protein</fullName>
    </submittedName>
</protein>
<keyword evidence="2" id="KW-1185">Reference proteome</keyword>
<sequence length="608" mass="71066">MNSKDKYYQFFNGLCFYAPDEFFNSKPFQQRKAPLRVMLKNITNENDTKIDCLEIFILHCNQNVFFHLSCVKIESQFENVSQFVLNVHFTLFNHLDIDAFLLPSNVDKKSTEFLVRCKSKKKSLIGPSNLQGTFTFYVEGYRKCKEVNLMNQTTTIFRLISKQSNQSDYLIQLDVIKENEGFCGHLSYPTFPSPIVITNMINSAICVEQKTDSSKSQPFIEHNHINENIVVLTIVDDRISFSVLFSIDIQPHRIKNTNYFYEVRTTKRGDKMILVTENNENTNENQSHFVEEVEKHSINVHFAKIEISFIDKFMRELCLLIIKNINYRVEKGNSILLTVESFRLNGMYVVSKSPVVLCEKSPRFLLFEVKSKLPLKMHSYESIMIDISPLHAFIDPVFASDLIYAINEVIMDSKITKESQQNEIKRENYSIEKFSRHSFYSVKKINISPISIDCLKINSLRTNRLPRPEKFSTFLLFGKYLLLPISLNKCFNEYKCNNIRAPLNNFLKSLAEVYMNQISFSFSDYFKVLKDSSLIKVSSEKFIDIIENQDENDLKRYKKKALIVSPERIPRAFPMNRISSVLNDENRKITCQYSLSQFYFQIDDDESK</sequence>